<dbReference type="PANTHER" id="PTHR44943">
    <property type="entry name" value="CELLULOSE SYNTHASE OPERON PROTEIN C"/>
    <property type="match status" value="1"/>
</dbReference>
<evidence type="ECO:0000313" key="5">
    <source>
        <dbReference type="Proteomes" id="UP000689195"/>
    </source>
</evidence>
<sequence>MNSDILLTCRFSLHNNKQIEGFCPYPQCNNFRLFCVNCLLDYHQDHTNECKKLYEYPQWAEMFNQINLENINKLESILEIFVILKQFKAWYETQYNPLIDNQESLNVQMFEQKITNIVNIKNITNIIDQSIKPQIEKLKTYLEYIMNQKGKINNLVSYDEFIQSNILSQSSLSNRSQRNYEETKSLYWAGKYQECINKCEAYQKFNITDVRFSLLKGDSYLELKNFEKAIENYQIAIEMDDSSYYAFGKIGDIMLNTGKLYEALKYYDDCTKINNQQQEYYFKKAKIYQKLNQFKQGLECVDHLLSLNSQHIEALQMKATLLQQIDLKKSGIDQFQQQLQFSAPHTQQFLQHLFKLGNQIQNRPLQGQILSKEEINFKYQQAYNQLEKNPQITLQICKEIFEMEKEREKNRDIDIDRDKINFQFIILSAHALKNLGIYQEVLNICELVKKIDPNNQEIESLEQIIYTLIQ</sequence>
<comment type="caution">
    <text evidence="4">The sequence shown here is derived from an EMBL/GenBank/DDBJ whole genome shotgun (WGS) entry which is preliminary data.</text>
</comment>
<keyword evidence="2 3" id="KW-0802">TPR repeat</keyword>
<dbReference type="Pfam" id="PF13181">
    <property type="entry name" value="TPR_8"/>
    <property type="match status" value="3"/>
</dbReference>
<name>A0A8S1SFQ7_9CILI</name>
<dbReference type="Proteomes" id="UP000689195">
    <property type="component" value="Unassembled WGS sequence"/>
</dbReference>
<proteinExistence type="predicted"/>
<gene>
    <name evidence="4" type="ORF">PPENT_87.1.T0060331</name>
</gene>
<feature type="repeat" description="TPR" evidence="3">
    <location>
        <begin position="210"/>
        <end position="243"/>
    </location>
</feature>
<reference evidence="4" key="1">
    <citation type="submission" date="2021-01" db="EMBL/GenBank/DDBJ databases">
        <authorList>
            <consortium name="Genoscope - CEA"/>
            <person name="William W."/>
        </authorList>
    </citation>
    <scope>NUCLEOTIDE SEQUENCE</scope>
</reference>
<keyword evidence="1" id="KW-0677">Repeat</keyword>
<evidence type="ECO:0000256" key="1">
    <source>
        <dbReference type="ARBA" id="ARBA00022737"/>
    </source>
</evidence>
<dbReference type="PROSITE" id="PS50005">
    <property type="entry name" value="TPR"/>
    <property type="match status" value="1"/>
</dbReference>
<dbReference type="SMART" id="SM00028">
    <property type="entry name" value="TPR"/>
    <property type="match status" value="4"/>
</dbReference>
<dbReference type="PANTHER" id="PTHR44943:SF4">
    <property type="entry name" value="TPR REPEAT-CONTAINING PROTEIN MJ0798"/>
    <property type="match status" value="1"/>
</dbReference>
<keyword evidence="5" id="KW-1185">Reference proteome</keyword>
<evidence type="ECO:0008006" key="6">
    <source>
        <dbReference type="Google" id="ProtNLM"/>
    </source>
</evidence>
<dbReference type="InterPro" id="IPR051685">
    <property type="entry name" value="Ycf3/AcsC/BcsC/TPR_MFPF"/>
</dbReference>
<protein>
    <recommendedName>
        <fullName evidence="6">Tetratricopeptide repeat protein</fullName>
    </recommendedName>
</protein>
<dbReference type="AlphaFoldDB" id="A0A8S1SFQ7"/>
<dbReference type="EMBL" id="CAJJDO010000006">
    <property type="protein sequence ID" value="CAD8137862.1"/>
    <property type="molecule type" value="Genomic_DNA"/>
</dbReference>
<evidence type="ECO:0000256" key="3">
    <source>
        <dbReference type="PROSITE-ProRule" id="PRU00339"/>
    </source>
</evidence>
<evidence type="ECO:0000313" key="4">
    <source>
        <dbReference type="EMBL" id="CAD8137862.1"/>
    </source>
</evidence>
<accession>A0A8S1SFQ7</accession>
<dbReference type="InterPro" id="IPR019734">
    <property type="entry name" value="TPR_rpt"/>
</dbReference>
<evidence type="ECO:0000256" key="2">
    <source>
        <dbReference type="ARBA" id="ARBA00022803"/>
    </source>
</evidence>
<organism evidence="4 5">
    <name type="scientific">Paramecium pentaurelia</name>
    <dbReference type="NCBI Taxonomy" id="43138"/>
    <lineage>
        <taxon>Eukaryota</taxon>
        <taxon>Sar</taxon>
        <taxon>Alveolata</taxon>
        <taxon>Ciliophora</taxon>
        <taxon>Intramacronucleata</taxon>
        <taxon>Oligohymenophorea</taxon>
        <taxon>Peniculida</taxon>
        <taxon>Parameciidae</taxon>
        <taxon>Paramecium</taxon>
    </lineage>
</organism>
<dbReference type="OrthoDB" id="309339at2759"/>